<dbReference type="PANTHER" id="PTHR43421">
    <property type="entry name" value="METALLOPROTEASE PMBA"/>
    <property type="match status" value="1"/>
</dbReference>
<dbReference type="GO" id="GO:0006508">
    <property type="term" value="P:proteolysis"/>
    <property type="evidence" value="ECO:0007669"/>
    <property type="project" value="InterPro"/>
</dbReference>
<dbReference type="GO" id="GO:0005829">
    <property type="term" value="C:cytosol"/>
    <property type="evidence" value="ECO:0007669"/>
    <property type="project" value="TreeGrafter"/>
</dbReference>
<feature type="region of interest" description="Disordered" evidence="2">
    <location>
        <begin position="329"/>
        <end position="352"/>
    </location>
</feature>
<dbReference type="Pfam" id="PF19290">
    <property type="entry name" value="PmbA_TldD_2nd"/>
    <property type="match status" value="1"/>
</dbReference>
<dbReference type="InterPro" id="IPR036059">
    <property type="entry name" value="TldD/PmbA_sf"/>
</dbReference>
<dbReference type="InterPro" id="IPR035068">
    <property type="entry name" value="TldD/PmbA_N"/>
</dbReference>
<sequence length="448" mass="45723">MLSPADALNRLDAALAAAKRAGADAADALYVGDGSTSVSVRLGQLEDVGRSEGEEVGIRVFVGNRSASVSSSDLSAAALIEAAERAVMMARLAPDDPFAGLAPADRLASGPFADLDIDDPAEPSSAELKARALAAEDAARAVPGVTNSEGGGASAGVVVMALATSTGFRGAKRSTSHGTSASVVAGSGGDMQRDYAWHSARHLADLESPDIIGARAGQRAVSRLNPIKLNSGAMPVLFDPRIATSLLGHLAGAITGSAIARGTSFLKDKMGQRILPAGIHIIDDPLRLRGLRSRAFDGEGLATRRTAIIEDGVLTTWLLDSASARQLGLEPTGHASRGTSGPPGAGTSNLHLEGGTLTPAKLMADIKQGVLVTELIGMGVNGLTGDYSRGASGFLIENGEITRPVAEITIAGNLIDMFARLVAGNDLAFRHASNAPTLRVDGMMVAGS</sequence>
<dbReference type="Proteomes" id="UP000216991">
    <property type="component" value="Unassembled WGS sequence"/>
</dbReference>
<accession>A0A255YC90</accession>
<name>A0A255YC90_9SPHN</name>
<dbReference type="Gene3D" id="3.30.2290.10">
    <property type="entry name" value="PmbA/TldD superfamily"/>
    <property type="match status" value="1"/>
</dbReference>
<gene>
    <name evidence="6" type="ORF">CHU93_12900</name>
</gene>
<evidence type="ECO:0000259" key="3">
    <source>
        <dbReference type="Pfam" id="PF01523"/>
    </source>
</evidence>
<feature type="domain" description="Metalloprotease TldD/E C-terminal" evidence="4">
    <location>
        <begin position="231"/>
        <end position="447"/>
    </location>
</feature>
<dbReference type="Pfam" id="PF01523">
    <property type="entry name" value="PmbA_TldD_1st"/>
    <property type="match status" value="1"/>
</dbReference>
<evidence type="ECO:0000256" key="2">
    <source>
        <dbReference type="SAM" id="MobiDB-lite"/>
    </source>
</evidence>
<comment type="similarity">
    <text evidence="1">Belongs to the peptidase U62 family.</text>
</comment>
<evidence type="ECO:0000259" key="5">
    <source>
        <dbReference type="Pfam" id="PF19290"/>
    </source>
</evidence>
<dbReference type="RefSeq" id="WP_094474583.1">
    <property type="nucleotide sequence ID" value="NZ_NOXT01000120.1"/>
</dbReference>
<organism evidence="6 7">
    <name type="scientific">Sandarakinorhabdus cyanobacteriorum</name>
    <dbReference type="NCBI Taxonomy" id="1981098"/>
    <lineage>
        <taxon>Bacteria</taxon>
        <taxon>Pseudomonadati</taxon>
        <taxon>Pseudomonadota</taxon>
        <taxon>Alphaproteobacteria</taxon>
        <taxon>Sphingomonadales</taxon>
        <taxon>Sphingosinicellaceae</taxon>
        <taxon>Sandarakinorhabdus</taxon>
    </lineage>
</organism>
<protein>
    <submittedName>
        <fullName evidence="6">Modulator protein</fullName>
    </submittedName>
</protein>
<proteinExistence type="inferred from homology"/>
<feature type="domain" description="Metalloprotease TldD/E central" evidence="5">
    <location>
        <begin position="119"/>
        <end position="224"/>
    </location>
</feature>
<reference evidence="6 7" key="1">
    <citation type="submission" date="2017-07" db="EMBL/GenBank/DDBJ databases">
        <title>Sandarakinorhabdus cyanobacteriorum sp. nov., a novel bacterium isolated from cyanobacterial aggregates in a eutrophic lake.</title>
        <authorList>
            <person name="Cai H."/>
        </authorList>
    </citation>
    <scope>NUCLEOTIDE SEQUENCE [LARGE SCALE GENOMIC DNA]</scope>
    <source>
        <strain evidence="6 7">TH057</strain>
    </source>
</reference>
<dbReference type="SUPFAM" id="SSF111283">
    <property type="entry name" value="Putative modulator of DNA gyrase, PmbA/TldD"/>
    <property type="match status" value="1"/>
</dbReference>
<dbReference type="OrthoDB" id="9803618at2"/>
<feature type="domain" description="Metalloprotease TldD/E N-terminal" evidence="3">
    <location>
        <begin position="26"/>
        <end position="90"/>
    </location>
</feature>
<keyword evidence="7" id="KW-1185">Reference proteome</keyword>
<comment type="caution">
    <text evidence="6">The sequence shown here is derived from an EMBL/GenBank/DDBJ whole genome shotgun (WGS) entry which is preliminary data.</text>
</comment>
<evidence type="ECO:0000313" key="7">
    <source>
        <dbReference type="Proteomes" id="UP000216991"/>
    </source>
</evidence>
<dbReference type="PANTHER" id="PTHR43421:SF1">
    <property type="entry name" value="METALLOPROTEASE PMBA"/>
    <property type="match status" value="1"/>
</dbReference>
<dbReference type="AlphaFoldDB" id="A0A255YC90"/>
<evidence type="ECO:0000313" key="6">
    <source>
        <dbReference type="EMBL" id="OYQ26080.1"/>
    </source>
</evidence>
<dbReference type="EMBL" id="NOXT01000120">
    <property type="protein sequence ID" value="OYQ26080.1"/>
    <property type="molecule type" value="Genomic_DNA"/>
</dbReference>
<dbReference type="InterPro" id="IPR002510">
    <property type="entry name" value="Metalloprtase-TldD/E_N"/>
</dbReference>
<dbReference type="Pfam" id="PF19289">
    <property type="entry name" value="PmbA_TldD_3rd"/>
    <property type="match status" value="1"/>
</dbReference>
<dbReference type="InterPro" id="IPR045569">
    <property type="entry name" value="Metalloprtase-TldD/E_C"/>
</dbReference>
<evidence type="ECO:0000256" key="1">
    <source>
        <dbReference type="ARBA" id="ARBA00005836"/>
    </source>
</evidence>
<dbReference type="GO" id="GO:0008237">
    <property type="term" value="F:metallopeptidase activity"/>
    <property type="evidence" value="ECO:0007669"/>
    <property type="project" value="InterPro"/>
</dbReference>
<dbReference type="InterPro" id="IPR045570">
    <property type="entry name" value="Metalloprtase-TldD/E_cen_dom"/>
</dbReference>
<evidence type="ECO:0000259" key="4">
    <source>
        <dbReference type="Pfam" id="PF19289"/>
    </source>
</evidence>
<dbReference type="InterPro" id="IPR047657">
    <property type="entry name" value="PmbA"/>
</dbReference>